<feature type="compositionally biased region" description="Low complexity" evidence="1">
    <location>
        <begin position="66"/>
        <end position="85"/>
    </location>
</feature>
<evidence type="ECO:0000313" key="4">
    <source>
        <dbReference type="Proteomes" id="UP000015101"/>
    </source>
</evidence>
<dbReference type="EMBL" id="KB096183">
    <property type="protein sequence ID" value="ESO07512.1"/>
    <property type="molecule type" value="Genomic_DNA"/>
</dbReference>
<keyword evidence="4" id="KW-1185">Reference proteome</keyword>
<dbReference type="KEGG" id="hro:HELRODRAFT_170050"/>
<dbReference type="EMBL" id="AMQM01003465">
    <property type="status" value="NOT_ANNOTATED_CDS"/>
    <property type="molecule type" value="Genomic_DNA"/>
</dbReference>
<dbReference type="RefSeq" id="XP_009014123.1">
    <property type="nucleotide sequence ID" value="XM_009015875.1"/>
</dbReference>
<organism evidence="3 4">
    <name type="scientific">Helobdella robusta</name>
    <name type="common">Californian leech</name>
    <dbReference type="NCBI Taxonomy" id="6412"/>
    <lineage>
        <taxon>Eukaryota</taxon>
        <taxon>Metazoa</taxon>
        <taxon>Spiralia</taxon>
        <taxon>Lophotrochozoa</taxon>
        <taxon>Annelida</taxon>
        <taxon>Clitellata</taxon>
        <taxon>Hirudinea</taxon>
        <taxon>Rhynchobdellida</taxon>
        <taxon>Glossiphoniidae</taxon>
        <taxon>Helobdella</taxon>
    </lineage>
</organism>
<reference evidence="4" key="1">
    <citation type="submission" date="2012-12" db="EMBL/GenBank/DDBJ databases">
        <authorList>
            <person name="Hellsten U."/>
            <person name="Grimwood J."/>
            <person name="Chapman J.A."/>
            <person name="Shapiro H."/>
            <person name="Aerts A."/>
            <person name="Otillar R.P."/>
            <person name="Terry A.Y."/>
            <person name="Boore J.L."/>
            <person name="Simakov O."/>
            <person name="Marletaz F."/>
            <person name="Cho S.-J."/>
            <person name="Edsinger-Gonzales E."/>
            <person name="Havlak P."/>
            <person name="Kuo D.-H."/>
            <person name="Larsson T."/>
            <person name="Lv J."/>
            <person name="Arendt D."/>
            <person name="Savage R."/>
            <person name="Osoegawa K."/>
            <person name="de Jong P."/>
            <person name="Lindberg D.R."/>
            <person name="Seaver E.C."/>
            <person name="Weisblat D.A."/>
            <person name="Putnam N.H."/>
            <person name="Grigoriev I.V."/>
            <person name="Rokhsar D.S."/>
        </authorList>
    </citation>
    <scope>NUCLEOTIDE SEQUENCE</scope>
</reference>
<name>T1F2L1_HELRO</name>
<dbReference type="HOGENOM" id="CLU_1338852_0_0_1"/>
<feature type="region of interest" description="Disordered" evidence="1">
    <location>
        <begin position="65"/>
        <end position="102"/>
    </location>
</feature>
<dbReference type="GeneID" id="20203060"/>
<gene>
    <name evidence="3" type="primary">20203060</name>
    <name evidence="2" type="ORF">HELRODRAFT_170050</name>
</gene>
<sequence>MFSLCLCMNGFKKELDGNNIKRKQNNNNRNCKKKSSKKCVMDDNLFDVLPLNSKSADEGIMLASASTSPPTILPTNPSTPPSTLVTPPPTSSSPSTSAPKNKSFLKNSNKVFYVSNVTEGMATDVIGCPGPIDVAMVLSSFQKGSRCQSFYARHFCDFHAAAMIPVRRSFKITHKHYSPVMFHDPVAPTRNVSTKTFLMLLAQMR</sequence>
<reference evidence="2 4" key="2">
    <citation type="journal article" date="2013" name="Nature">
        <title>Insights into bilaterian evolution from three spiralian genomes.</title>
        <authorList>
            <person name="Simakov O."/>
            <person name="Marletaz F."/>
            <person name="Cho S.J."/>
            <person name="Edsinger-Gonzales E."/>
            <person name="Havlak P."/>
            <person name="Hellsten U."/>
            <person name="Kuo D.H."/>
            <person name="Larsson T."/>
            <person name="Lv J."/>
            <person name="Arendt D."/>
            <person name="Savage R."/>
            <person name="Osoegawa K."/>
            <person name="de Jong P."/>
            <person name="Grimwood J."/>
            <person name="Chapman J.A."/>
            <person name="Shapiro H."/>
            <person name="Aerts A."/>
            <person name="Otillar R.P."/>
            <person name="Terry A.Y."/>
            <person name="Boore J.L."/>
            <person name="Grigoriev I.V."/>
            <person name="Lindberg D.R."/>
            <person name="Seaver E.C."/>
            <person name="Weisblat D.A."/>
            <person name="Putnam N.H."/>
            <person name="Rokhsar D.S."/>
        </authorList>
    </citation>
    <scope>NUCLEOTIDE SEQUENCE</scope>
</reference>
<proteinExistence type="predicted"/>
<accession>T1F2L1</accession>
<dbReference type="Proteomes" id="UP000015101">
    <property type="component" value="Unassembled WGS sequence"/>
</dbReference>
<evidence type="ECO:0000256" key="1">
    <source>
        <dbReference type="SAM" id="MobiDB-lite"/>
    </source>
</evidence>
<protein>
    <submittedName>
        <fullName evidence="2 3">Uncharacterized protein</fullName>
    </submittedName>
</protein>
<dbReference type="CTD" id="20203060"/>
<dbReference type="AlphaFoldDB" id="T1F2L1"/>
<dbReference type="InParanoid" id="T1F2L1"/>
<evidence type="ECO:0000313" key="2">
    <source>
        <dbReference type="EMBL" id="ESO07512.1"/>
    </source>
</evidence>
<dbReference type="EnsemblMetazoa" id="HelroT170050">
    <property type="protein sequence ID" value="HelroP170050"/>
    <property type="gene ID" value="HelroG170050"/>
</dbReference>
<reference evidence="3" key="3">
    <citation type="submission" date="2015-06" db="UniProtKB">
        <authorList>
            <consortium name="EnsemblMetazoa"/>
        </authorList>
    </citation>
    <scope>IDENTIFICATION</scope>
</reference>
<evidence type="ECO:0000313" key="3">
    <source>
        <dbReference type="EnsemblMetazoa" id="HelroP170050"/>
    </source>
</evidence>